<protein>
    <submittedName>
        <fullName evidence="11">Sugar transporter Stl1p</fullName>
    </submittedName>
</protein>
<comment type="subcellular location">
    <subcellularLocation>
        <location evidence="1">Membrane</location>
        <topology evidence="1">Multi-pass membrane protein</topology>
    </subcellularLocation>
</comment>
<feature type="transmembrane region" description="Helical" evidence="9">
    <location>
        <begin position="215"/>
        <end position="234"/>
    </location>
</feature>
<dbReference type="GO" id="GO:0015793">
    <property type="term" value="P:glycerol transmembrane transport"/>
    <property type="evidence" value="ECO:0007669"/>
    <property type="project" value="TreeGrafter"/>
</dbReference>
<evidence type="ECO:0000256" key="1">
    <source>
        <dbReference type="ARBA" id="ARBA00004141"/>
    </source>
</evidence>
<proteinExistence type="inferred from homology"/>
<dbReference type="InterPro" id="IPR003663">
    <property type="entry name" value="Sugar/inositol_transpt"/>
</dbReference>
<evidence type="ECO:0000256" key="5">
    <source>
        <dbReference type="ARBA" id="ARBA00022989"/>
    </source>
</evidence>
<evidence type="ECO:0000256" key="6">
    <source>
        <dbReference type="ARBA" id="ARBA00023136"/>
    </source>
</evidence>
<feature type="transmembrane region" description="Helical" evidence="9">
    <location>
        <begin position="179"/>
        <end position="203"/>
    </location>
</feature>
<reference evidence="11" key="1">
    <citation type="submission" date="2022-03" db="EMBL/GenBank/DDBJ databases">
        <authorList>
            <person name="Legras J.-L."/>
            <person name="Devillers H."/>
            <person name="Grondin C."/>
        </authorList>
    </citation>
    <scope>NUCLEOTIDE SEQUENCE</scope>
    <source>
        <strain evidence="11">CLIB 1423</strain>
    </source>
</reference>
<dbReference type="GO" id="GO:0016020">
    <property type="term" value="C:membrane"/>
    <property type="evidence" value="ECO:0007669"/>
    <property type="project" value="UniProtKB-SubCell"/>
</dbReference>
<feature type="transmembrane region" description="Helical" evidence="9">
    <location>
        <begin position="435"/>
        <end position="455"/>
    </location>
</feature>
<dbReference type="InterPro" id="IPR005828">
    <property type="entry name" value="MFS_sugar_transport-like"/>
</dbReference>
<evidence type="ECO:0000313" key="11">
    <source>
        <dbReference type="EMBL" id="CAH2351940.1"/>
    </source>
</evidence>
<dbReference type="Gene3D" id="1.20.1250.20">
    <property type="entry name" value="MFS general substrate transporter like domains"/>
    <property type="match status" value="1"/>
</dbReference>
<name>A0A9P0QNR7_9ASCO</name>
<feature type="transmembrane region" description="Helical" evidence="9">
    <location>
        <begin position="467"/>
        <end position="491"/>
    </location>
</feature>
<dbReference type="Proteomes" id="UP000837801">
    <property type="component" value="Unassembled WGS sequence"/>
</dbReference>
<evidence type="ECO:0000256" key="2">
    <source>
        <dbReference type="ARBA" id="ARBA00010992"/>
    </source>
</evidence>
<feature type="transmembrane region" description="Helical" evidence="9">
    <location>
        <begin position="401"/>
        <end position="423"/>
    </location>
</feature>
<feature type="transmembrane region" description="Helical" evidence="9">
    <location>
        <begin position="374"/>
        <end position="395"/>
    </location>
</feature>
<dbReference type="PROSITE" id="PS50850">
    <property type="entry name" value="MFS"/>
    <property type="match status" value="1"/>
</dbReference>
<feature type="transmembrane region" description="Helical" evidence="9">
    <location>
        <begin position="498"/>
        <end position="517"/>
    </location>
</feature>
<dbReference type="InterPro" id="IPR050360">
    <property type="entry name" value="MFS_Sugar_Transporters"/>
</dbReference>
<gene>
    <name evidence="11" type="ORF">CLIB1423_05S01860</name>
</gene>
<evidence type="ECO:0000256" key="4">
    <source>
        <dbReference type="ARBA" id="ARBA00022692"/>
    </source>
</evidence>
<sequence>MKLQPLLCRTALVYLRKANIQIYIRRNGPAVETCQKRFFFLLPFSNILNSNQKNNMGFFDFVSRTSTMGLRGRPLRLTITAVATIGFSLFGYDQGLMSGIITGVKFNEEFPATGGSSHHAVVVQGAVVSCYELGCFFGAIFALFQGEKIGRLPMLLMGSLIIIIGTIISVTAFKDSWGLGHFVIGRVITGVGNGLNTATIPVWQSELSRAENRGRLVTLEGAVVAVGTFIAYWLDFGLTYVDSSIQWRLPVAVQIIFALILFVGALSLPESPRWLIAHDRKEEAYYVLAAVKDLDPADDEIYAEATAISDAVKRFSKSQVGMKDLLTGGKTQHFTRMVIGSSTQFFQQFTGCNAAIYYSTVLFEKMNLGRTMSLIMGGVFATVYALSTIPSFFLIDRVGRRNLFLVGAAGQGISFIITMACLAHENVNTQKGAAVGIYLFIFFFAFTILPLPWVYPPEINPMRTRTSAASVSTCTNWLCNFAVVMFTPLFAAQSQWGLYLFFALVNFSFIPVIFFFYPETAGRSLEEIDIIFAKAYTDGRPPWRVAATMPYLSVQEVEDEGTALGLYDDDFEKDNVEFKEDINSSSSGPLASGVLEKPDPVEEPTDSSSRQAQV</sequence>
<feature type="domain" description="Major facilitator superfamily (MFS) profile" evidence="10">
    <location>
        <begin position="79"/>
        <end position="521"/>
    </location>
</feature>
<comment type="caution">
    <text evidence="11">The sequence shown here is derived from an EMBL/GenBank/DDBJ whole genome shotgun (WGS) entry which is preliminary data.</text>
</comment>
<dbReference type="PRINTS" id="PR00171">
    <property type="entry name" value="SUGRTRNSPORT"/>
</dbReference>
<evidence type="ECO:0000259" key="10">
    <source>
        <dbReference type="PROSITE" id="PS50850"/>
    </source>
</evidence>
<feature type="region of interest" description="Disordered" evidence="8">
    <location>
        <begin position="581"/>
        <end position="614"/>
    </location>
</feature>
<feature type="transmembrane region" description="Helical" evidence="9">
    <location>
        <begin position="155"/>
        <end position="173"/>
    </location>
</feature>
<dbReference type="PANTHER" id="PTHR48022:SF55">
    <property type="entry name" value="SUGAR TRANSPORTER STL1"/>
    <property type="match status" value="1"/>
</dbReference>
<keyword evidence="3 7" id="KW-0813">Transport</keyword>
<dbReference type="PROSITE" id="PS00216">
    <property type="entry name" value="SUGAR_TRANSPORT_1"/>
    <property type="match status" value="1"/>
</dbReference>
<dbReference type="GO" id="GO:0005351">
    <property type="term" value="F:carbohydrate:proton symporter activity"/>
    <property type="evidence" value="ECO:0007669"/>
    <property type="project" value="TreeGrafter"/>
</dbReference>
<keyword evidence="6 9" id="KW-0472">Membrane</keyword>
<keyword evidence="12" id="KW-1185">Reference proteome</keyword>
<dbReference type="SUPFAM" id="SSF103473">
    <property type="entry name" value="MFS general substrate transporter"/>
    <property type="match status" value="1"/>
</dbReference>
<dbReference type="EMBL" id="CAKXYY010000005">
    <property type="protein sequence ID" value="CAH2351940.1"/>
    <property type="molecule type" value="Genomic_DNA"/>
</dbReference>
<keyword evidence="4 9" id="KW-0812">Transmembrane</keyword>
<comment type="similarity">
    <text evidence="2 7">Belongs to the major facilitator superfamily. Sugar transporter (TC 2.A.1.1) family.</text>
</comment>
<dbReference type="OrthoDB" id="6133115at2759"/>
<evidence type="ECO:0000256" key="3">
    <source>
        <dbReference type="ARBA" id="ARBA00022448"/>
    </source>
</evidence>
<keyword evidence="11" id="KW-0762">Sugar transport</keyword>
<evidence type="ECO:0000256" key="9">
    <source>
        <dbReference type="SAM" id="Phobius"/>
    </source>
</evidence>
<dbReference type="InterPro" id="IPR020846">
    <property type="entry name" value="MFS_dom"/>
</dbReference>
<dbReference type="CDD" id="cd17356">
    <property type="entry name" value="MFS_HXT"/>
    <property type="match status" value="1"/>
</dbReference>
<dbReference type="FunFam" id="1.20.1250.20:FF:000061">
    <property type="entry name" value="MFS sugar transporter"/>
    <property type="match status" value="1"/>
</dbReference>
<dbReference type="InterPro" id="IPR036259">
    <property type="entry name" value="MFS_trans_sf"/>
</dbReference>
<evidence type="ECO:0000256" key="8">
    <source>
        <dbReference type="SAM" id="MobiDB-lite"/>
    </source>
</evidence>
<evidence type="ECO:0000313" key="12">
    <source>
        <dbReference type="Proteomes" id="UP000837801"/>
    </source>
</evidence>
<evidence type="ECO:0000256" key="7">
    <source>
        <dbReference type="RuleBase" id="RU003346"/>
    </source>
</evidence>
<dbReference type="Pfam" id="PF00083">
    <property type="entry name" value="Sugar_tr"/>
    <property type="match status" value="1"/>
</dbReference>
<accession>A0A9P0QNR7</accession>
<dbReference type="InterPro" id="IPR005829">
    <property type="entry name" value="Sugar_transporter_CS"/>
</dbReference>
<keyword evidence="5 9" id="KW-1133">Transmembrane helix</keyword>
<feature type="transmembrane region" description="Helical" evidence="9">
    <location>
        <begin position="246"/>
        <end position="268"/>
    </location>
</feature>
<dbReference type="AlphaFoldDB" id="A0A9P0QNR7"/>
<dbReference type="NCBIfam" id="TIGR00879">
    <property type="entry name" value="SP"/>
    <property type="match status" value="1"/>
</dbReference>
<dbReference type="PANTHER" id="PTHR48022">
    <property type="entry name" value="PLASTIDIC GLUCOSE TRANSPORTER 4"/>
    <property type="match status" value="1"/>
</dbReference>
<feature type="transmembrane region" description="Helical" evidence="9">
    <location>
        <begin position="121"/>
        <end position="143"/>
    </location>
</feature>
<organism evidence="11 12">
    <name type="scientific">[Candida] railenensis</name>
    <dbReference type="NCBI Taxonomy" id="45579"/>
    <lineage>
        <taxon>Eukaryota</taxon>
        <taxon>Fungi</taxon>
        <taxon>Dikarya</taxon>
        <taxon>Ascomycota</taxon>
        <taxon>Saccharomycotina</taxon>
        <taxon>Pichiomycetes</taxon>
        <taxon>Debaryomycetaceae</taxon>
        <taxon>Kurtzmaniella</taxon>
    </lineage>
</organism>
<feature type="transmembrane region" description="Helical" evidence="9">
    <location>
        <begin position="74"/>
        <end position="92"/>
    </location>
</feature>